<dbReference type="PANTHER" id="PTHR46026:SF1">
    <property type="entry name" value="RHO-TYPE GUANINE NUCLEOTIDE EXCHANGE FACTOR, ISOFORM F"/>
    <property type="match status" value="1"/>
</dbReference>
<proteinExistence type="predicted"/>
<dbReference type="Gene3D" id="2.30.30.40">
    <property type="entry name" value="SH3 Domains"/>
    <property type="match status" value="3"/>
</dbReference>
<dbReference type="PRINTS" id="PR00452">
    <property type="entry name" value="SH3DOMAIN"/>
</dbReference>
<dbReference type="GO" id="GO:0005085">
    <property type="term" value="F:guanyl-nucleotide exchange factor activity"/>
    <property type="evidence" value="ECO:0007669"/>
    <property type="project" value="InterPro"/>
</dbReference>
<dbReference type="CDD" id="cd11839">
    <property type="entry name" value="SH3_Intersectin_4"/>
    <property type="match status" value="1"/>
</dbReference>
<dbReference type="PANTHER" id="PTHR46026">
    <property type="entry name" value="RHO-TYPE GUANINE NUCLEOTIDE EXCHANGE FACTOR, ISOFORM F"/>
    <property type="match status" value="1"/>
</dbReference>
<dbReference type="FunFam" id="2.30.30.40:FF:000072">
    <property type="entry name" value="Unconventional Myosin IB"/>
    <property type="match status" value="1"/>
</dbReference>
<dbReference type="Gene3D" id="1.20.900.10">
    <property type="entry name" value="Dbl homology (DH) domain"/>
    <property type="match status" value="1"/>
</dbReference>
<dbReference type="InterPro" id="IPR001452">
    <property type="entry name" value="SH3_domain"/>
</dbReference>
<gene>
    <name evidence="1" type="ORF">CTOB1V02_LOCUS3298</name>
</gene>
<accession>A0A7R8W5L8</accession>
<name>A0A7R8W5L8_9CRUS</name>
<dbReference type="Pfam" id="PF00621">
    <property type="entry name" value="RhoGEF"/>
    <property type="match status" value="1"/>
</dbReference>
<dbReference type="SUPFAM" id="SSF48065">
    <property type="entry name" value="DBL homology domain (DH-domain)"/>
    <property type="match status" value="1"/>
</dbReference>
<dbReference type="GO" id="GO:0005737">
    <property type="term" value="C:cytoplasm"/>
    <property type="evidence" value="ECO:0007669"/>
    <property type="project" value="TreeGrafter"/>
</dbReference>
<dbReference type="PRINTS" id="PR00499">
    <property type="entry name" value="P67PHOX"/>
</dbReference>
<dbReference type="PROSITE" id="PS50002">
    <property type="entry name" value="SH3"/>
    <property type="match status" value="3"/>
</dbReference>
<sequence>MQEKERERQAALEAERQRQIEAKEAARREQERLAQLEWEKQKKTELLQMKQTQQEKVVNLKAQNQKMSIELSSLTSKIKELTEQVADTRAGIAGVKHSIDGMRTTRDSKVKAINDAKMSLKEQNQRLMNVVQEKAKLAEKSRKDGGSGIDGEEDAMAAAIQRKQATNKTLKEELETVTTENDALDKEVKSKLEELNTLKETMGECHLSAKKTYQTYLEKRQWIMDKREKEKKALYDPNAAWGASVDDTSFVNLDDRTGEEGWLQGDLENGGGSGWFPEAYAEKYDPAKHNGVAAVPEPQTVNFDAAFPPSSTEPEAPVKNESGFDSLVNHQDSFVGFQKDPFAPENAAQPTSGAPVAAEVTASEYVALYTYTSEEPGDLVFQQGQVIKVIAKDGDWWTGVLEDGSKGIFPANYVTPKEDAFADHFTAPASTANSVTPLEEPPKEEPVPPETQPAHLDGGTDEETDVSPKGVSKKILIAKVIAPYEATTKEQLSLQRGQLIQVYKKSSSGWWEGELQAKGQGRLRGWFPGTYVKVLAGSTSAVSSARTSPVPKSFLEGLGEPPLPSGKEFVVALYPYTAQHSDELSFQKGDVMKLISREEENWWRCELHGKVGLLPAVYVEITKAPQSISWPAGSDLTNGSPSPSPTFQLPASEALRNLSQTERTRQGRILELIETEEAYVHDMNLVLQVFTNPLCEQGILSDTDRLLLFVNWEDLIAANEKLLRWTCSMFGVTDWDTNSFKGFVVDDLAGEPGATETHGTDSIATGLTGALKFGNILSIVFLWLGSIDDGEAVILHFTSGYDTTMTLGTIRP</sequence>
<dbReference type="InterPro" id="IPR035899">
    <property type="entry name" value="DBL_dom_sf"/>
</dbReference>
<dbReference type="PROSITE" id="PS50010">
    <property type="entry name" value="DH_2"/>
    <property type="match status" value="1"/>
</dbReference>
<organism evidence="1">
    <name type="scientific">Cyprideis torosa</name>
    <dbReference type="NCBI Taxonomy" id="163714"/>
    <lineage>
        <taxon>Eukaryota</taxon>
        <taxon>Metazoa</taxon>
        <taxon>Ecdysozoa</taxon>
        <taxon>Arthropoda</taxon>
        <taxon>Crustacea</taxon>
        <taxon>Oligostraca</taxon>
        <taxon>Ostracoda</taxon>
        <taxon>Podocopa</taxon>
        <taxon>Podocopida</taxon>
        <taxon>Cytherocopina</taxon>
        <taxon>Cytheroidea</taxon>
        <taxon>Cytherideidae</taxon>
        <taxon>Cyprideis</taxon>
    </lineage>
</organism>
<evidence type="ECO:0000313" key="1">
    <source>
        <dbReference type="EMBL" id="CAD7225354.1"/>
    </source>
</evidence>
<reference evidence="1" key="1">
    <citation type="submission" date="2020-11" db="EMBL/GenBank/DDBJ databases">
        <authorList>
            <person name="Tran Van P."/>
        </authorList>
    </citation>
    <scope>NUCLEOTIDE SEQUENCE</scope>
</reference>
<dbReference type="InterPro" id="IPR036028">
    <property type="entry name" value="SH3-like_dom_sf"/>
</dbReference>
<dbReference type="EMBL" id="OB660557">
    <property type="protein sequence ID" value="CAD7225354.1"/>
    <property type="molecule type" value="Genomic_DNA"/>
</dbReference>
<dbReference type="AlphaFoldDB" id="A0A7R8W5L8"/>
<dbReference type="GO" id="GO:0016192">
    <property type="term" value="P:vesicle-mediated transport"/>
    <property type="evidence" value="ECO:0007669"/>
    <property type="project" value="UniProtKB-ARBA"/>
</dbReference>
<protein>
    <submittedName>
        <fullName evidence="1">Uncharacterized protein</fullName>
    </submittedName>
</protein>
<dbReference type="Pfam" id="PF07653">
    <property type="entry name" value="SH3_2"/>
    <property type="match status" value="1"/>
</dbReference>
<dbReference type="SMART" id="SM00326">
    <property type="entry name" value="SH3"/>
    <property type="match status" value="3"/>
</dbReference>
<dbReference type="SUPFAM" id="SSF50044">
    <property type="entry name" value="SH3-domain"/>
    <property type="match status" value="3"/>
</dbReference>
<dbReference type="InterPro" id="IPR000219">
    <property type="entry name" value="DH_dom"/>
</dbReference>
<dbReference type="OrthoDB" id="207120at2759"/>
<dbReference type="Pfam" id="PF00018">
    <property type="entry name" value="SH3_1"/>
    <property type="match status" value="2"/>
</dbReference>